<evidence type="ECO:0000313" key="4">
    <source>
        <dbReference type="Proteomes" id="UP000075714"/>
    </source>
</evidence>
<dbReference type="PANTHER" id="PTHR32026:SF10">
    <property type="entry name" value="METHYLTRANSFERASE-LIKE PROTEIN 24-RELATED"/>
    <property type="match status" value="1"/>
</dbReference>
<dbReference type="PANTHER" id="PTHR32026">
    <property type="entry name" value="METHYLTRANSFERASE-LIKE PROTEIN 24"/>
    <property type="match status" value="1"/>
</dbReference>
<organism evidence="3 4">
    <name type="scientific">Gonium pectorale</name>
    <name type="common">Green alga</name>
    <dbReference type="NCBI Taxonomy" id="33097"/>
    <lineage>
        <taxon>Eukaryota</taxon>
        <taxon>Viridiplantae</taxon>
        <taxon>Chlorophyta</taxon>
        <taxon>core chlorophytes</taxon>
        <taxon>Chlorophyceae</taxon>
        <taxon>CS clade</taxon>
        <taxon>Chlamydomonadales</taxon>
        <taxon>Volvocaceae</taxon>
        <taxon>Gonium</taxon>
    </lineage>
</organism>
<dbReference type="AlphaFoldDB" id="A0A150G6A9"/>
<proteinExistence type="predicted"/>
<comment type="caution">
    <text evidence="3">The sequence shown here is derived from an EMBL/GenBank/DDBJ whole genome shotgun (WGS) entry which is preliminary data.</text>
</comment>
<dbReference type="InterPro" id="IPR025714">
    <property type="entry name" value="Methyltranfer_dom"/>
</dbReference>
<keyword evidence="4" id="KW-1185">Reference proteome</keyword>
<dbReference type="STRING" id="33097.A0A150G6A9"/>
<dbReference type="OrthoDB" id="2015045at2759"/>
<sequence>MPKLVTFLAVLLALAVRFSSASTDGQVPLRVLYHNNEWALRAAHNLSQWRSRLFESTEQWMVSMNNNERPERWDRFKLFQPFISCPPERPLRRVGPLNDGGKWLCEPAREVAPCTIISMGSNMDFRFEEAVLNETVCNVATLDCTVDGRVLGDRHKFFKVCVGNSRHAAREPGRVVTYSQLLQQLGLQSLAILKIDVEGYEFPVFAEWHETTRGLPEQISVEVHWHKVWGAQGTPEELFPQWGRPDMSAMDLSLFFFHLANLGYGIVSQEINDACPTCSEFTFLRVEGPYSHRLNPPPA</sequence>
<dbReference type="EMBL" id="LSYV01000056">
    <property type="protein sequence ID" value="KXZ45382.1"/>
    <property type="molecule type" value="Genomic_DNA"/>
</dbReference>
<dbReference type="Proteomes" id="UP000075714">
    <property type="component" value="Unassembled WGS sequence"/>
</dbReference>
<feature type="domain" description="Methyltransferase" evidence="2">
    <location>
        <begin position="54"/>
        <end position="284"/>
    </location>
</feature>
<feature type="chain" id="PRO_5007561869" description="Methyltransferase domain-containing protein" evidence="1">
    <location>
        <begin position="22"/>
        <end position="299"/>
    </location>
</feature>
<protein>
    <recommendedName>
        <fullName evidence="2">Methyltransferase domain-containing protein</fullName>
    </recommendedName>
</protein>
<reference evidence="4" key="1">
    <citation type="journal article" date="2016" name="Nat. Commun.">
        <title>The Gonium pectorale genome demonstrates co-option of cell cycle regulation during the evolution of multicellularity.</title>
        <authorList>
            <person name="Hanschen E.R."/>
            <person name="Marriage T.N."/>
            <person name="Ferris P.J."/>
            <person name="Hamaji T."/>
            <person name="Toyoda A."/>
            <person name="Fujiyama A."/>
            <person name="Neme R."/>
            <person name="Noguchi H."/>
            <person name="Minakuchi Y."/>
            <person name="Suzuki M."/>
            <person name="Kawai-Toyooka H."/>
            <person name="Smith D.R."/>
            <person name="Sparks H."/>
            <person name="Anderson J."/>
            <person name="Bakaric R."/>
            <person name="Luria V."/>
            <person name="Karger A."/>
            <person name="Kirschner M.W."/>
            <person name="Durand P.M."/>
            <person name="Michod R.E."/>
            <person name="Nozaki H."/>
            <person name="Olson B.J."/>
        </authorList>
    </citation>
    <scope>NUCLEOTIDE SEQUENCE [LARGE SCALE GENOMIC DNA]</scope>
    <source>
        <strain evidence="4">NIES-2863</strain>
    </source>
</reference>
<name>A0A150G6A9_GONPE</name>
<dbReference type="Pfam" id="PF13383">
    <property type="entry name" value="Methyltransf_22"/>
    <property type="match status" value="1"/>
</dbReference>
<gene>
    <name evidence="3" type="ORF">GPECTOR_55g288</name>
</gene>
<accession>A0A150G6A9</accession>
<evidence type="ECO:0000313" key="3">
    <source>
        <dbReference type="EMBL" id="KXZ45382.1"/>
    </source>
</evidence>
<evidence type="ECO:0000259" key="2">
    <source>
        <dbReference type="Pfam" id="PF13383"/>
    </source>
</evidence>
<dbReference type="InterPro" id="IPR026913">
    <property type="entry name" value="METTL24"/>
</dbReference>
<keyword evidence="1" id="KW-0732">Signal</keyword>
<feature type="signal peptide" evidence="1">
    <location>
        <begin position="1"/>
        <end position="21"/>
    </location>
</feature>
<evidence type="ECO:0000256" key="1">
    <source>
        <dbReference type="SAM" id="SignalP"/>
    </source>
</evidence>